<evidence type="ECO:0000313" key="1">
    <source>
        <dbReference type="EMBL" id="CAG8850161.1"/>
    </source>
</evidence>
<reference evidence="1 2" key="1">
    <citation type="submission" date="2021-06" db="EMBL/GenBank/DDBJ databases">
        <authorList>
            <person name="Kallberg Y."/>
            <person name="Tangrot J."/>
            <person name="Rosling A."/>
        </authorList>
    </citation>
    <scope>NUCLEOTIDE SEQUENCE [LARGE SCALE GENOMIC DNA]</scope>
    <source>
        <strain evidence="1 2">120-4 pot B 10/14</strain>
    </source>
</reference>
<organism evidence="1 2">
    <name type="scientific">Gigaspora margarita</name>
    <dbReference type="NCBI Taxonomy" id="4874"/>
    <lineage>
        <taxon>Eukaryota</taxon>
        <taxon>Fungi</taxon>
        <taxon>Fungi incertae sedis</taxon>
        <taxon>Mucoromycota</taxon>
        <taxon>Glomeromycotina</taxon>
        <taxon>Glomeromycetes</taxon>
        <taxon>Diversisporales</taxon>
        <taxon>Gigasporaceae</taxon>
        <taxon>Gigaspora</taxon>
    </lineage>
</organism>
<comment type="caution">
    <text evidence="1">The sequence shown here is derived from an EMBL/GenBank/DDBJ whole genome shotgun (WGS) entry which is preliminary data.</text>
</comment>
<sequence>MEKFLIRGDEAKAHLQYLHEQFKAESSINSVKKWQNNFNNIEHNSKKQNLNNNKP</sequence>
<keyword evidence="2" id="KW-1185">Reference proteome</keyword>
<accession>A0ABN7X8S3</accession>
<protein>
    <submittedName>
        <fullName evidence="1">4869_t:CDS:1</fullName>
    </submittedName>
</protein>
<feature type="non-terminal residue" evidence="1">
    <location>
        <position position="55"/>
    </location>
</feature>
<evidence type="ECO:0000313" key="2">
    <source>
        <dbReference type="Proteomes" id="UP000789901"/>
    </source>
</evidence>
<dbReference type="EMBL" id="CAJVQB010099776">
    <property type="protein sequence ID" value="CAG8850161.1"/>
    <property type="molecule type" value="Genomic_DNA"/>
</dbReference>
<gene>
    <name evidence="1" type="ORF">GMARGA_LOCUS40077</name>
</gene>
<proteinExistence type="predicted"/>
<name>A0ABN7X8S3_GIGMA</name>
<dbReference type="Proteomes" id="UP000789901">
    <property type="component" value="Unassembled WGS sequence"/>
</dbReference>